<dbReference type="Pfam" id="PF13181">
    <property type="entry name" value="TPR_8"/>
    <property type="match status" value="1"/>
</dbReference>
<dbReference type="SMART" id="SM00028">
    <property type="entry name" value="TPR"/>
    <property type="match status" value="2"/>
</dbReference>
<dbReference type="InterPro" id="IPR019734">
    <property type="entry name" value="TPR_rpt"/>
</dbReference>
<accession>A0ABM5NFT0</accession>
<dbReference type="GeneID" id="93076967"/>
<dbReference type="RefSeq" id="WP_015452567.1">
    <property type="nucleotide sequence ID" value="NC_020549.1"/>
</dbReference>
<dbReference type="SUPFAM" id="SSF48452">
    <property type="entry name" value="TPR-like"/>
    <property type="match status" value="1"/>
</dbReference>
<evidence type="ECO:0000313" key="3">
    <source>
        <dbReference type="Proteomes" id="UP000011820"/>
    </source>
</evidence>
<dbReference type="Gene3D" id="1.25.40.10">
    <property type="entry name" value="Tetratricopeptide repeat domain"/>
    <property type="match status" value="1"/>
</dbReference>
<protein>
    <submittedName>
        <fullName evidence="2">TPR repeat-containing protein</fullName>
    </submittedName>
</protein>
<evidence type="ECO:0000256" key="1">
    <source>
        <dbReference type="PROSITE-ProRule" id="PRU00339"/>
    </source>
</evidence>
<evidence type="ECO:0000313" key="2">
    <source>
        <dbReference type="EMBL" id="AGH16970.1"/>
    </source>
</evidence>
<reference evidence="2 3" key="1">
    <citation type="journal article" date="2013" name="Genome Announc.">
        <title>Complete Genome Sequence of a Chinese Strain of 'Candidatus Liberibacter asiaticus'.</title>
        <authorList>
            <person name="Lin H."/>
            <person name="Han C.S."/>
            <person name="Liu B."/>
            <person name="Lou B."/>
            <person name="Bai X."/>
            <person name="Deng C."/>
            <person name="Civerolo E.L."/>
            <person name="Gupta G."/>
        </authorList>
    </citation>
    <scope>NUCLEOTIDE SEQUENCE [LARGE SCALE GENOMIC DNA]</scope>
    <source>
        <strain evidence="3">gxpsy</strain>
    </source>
</reference>
<gene>
    <name evidence="2" type="ORF">WSI_03000</name>
</gene>
<dbReference type="Pfam" id="PF13432">
    <property type="entry name" value="TPR_16"/>
    <property type="match status" value="1"/>
</dbReference>
<keyword evidence="1" id="KW-0802">TPR repeat</keyword>
<dbReference type="PANTHER" id="PTHR44216:SF3">
    <property type="entry name" value="PROTEIN O-MANNOSYL-TRANSFERASE TMTC2"/>
    <property type="match status" value="1"/>
</dbReference>
<organism evidence="2 3">
    <name type="scientific">Candidatus Liberibacter asiaticus str. gxpsy</name>
    <dbReference type="NCBI Taxonomy" id="1174529"/>
    <lineage>
        <taxon>Bacteria</taxon>
        <taxon>Pseudomonadati</taxon>
        <taxon>Pseudomonadota</taxon>
        <taxon>Alphaproteobacteria</taxon>
        <taxon>Hyphomicrobiales</taxon>
        <taxon>Rhizobiaceae</taxon>
        <taxon>Liberibacter</taxon>
    </lineage>
</organism>
<keyword evidence="3" id="KW-1185">Reference proteome</keyword>
<dbReference type="InterPro" id="IPR052384">
    <property type="entry name" value="TMTC_O-mannosyltransferase"/>
</dbReference>
<proteinExistence type="predicted"/>
<name>A0ABM5NFT0_LIBAS</name>
<dbReference type="EMBL" id="CP004005">
    <property type="protein sequence ID" value="AGH16970.1"/>
    <property type="molecule type" value="Genomic_DNA"/>
</dbReference>
<dbReference type="InterPro" id="IPR011990">
    <property type="entry name" value="TPR-like_helical_dom_sf"/>
</dbReference>
<feature type="repeat" description="TPR" evidence="1">
    <location>
        <begin position="138"/>
        <end position="171"/>
    </location>
</feature>
<dbReference type="PANTHER" id="PTHR44216">
    <property type="entry name" value="PROTEIN O-MANNOSYL-TRANSFERASE TMTC2"/>
    <property type="match status" value="1"/>
</dbReference>
<sequence>MIILFCPVILFLKKIKCIVFLIPLLLFSSCHLNPRISIPDPESLENMNHEQLLEVTSTIGLQYQSHTKNKMIGIVYADVLRRVGRTAQALAVMRQVAILYPEDQEVLAAYGKSLANAGYLDEGLDAINRAQRPDIPDWQLISAKGSVLAQMGKHSEALIEYERALELSPNESSIVSNIAMSYLLMGDLKTAEEKLRFASQMIGADSRIRQNLALVVGLQGRMKEAYSIASQELSPEEATRNIKYIKSILSQRDPWKKIAKARSNHNKKERA</sequence>
<dbReference type="PIRSF" id="PIRSF035836">
    <property type="entry name" value="UCP035836"/>
    <property type="match status" value="1"/>
</dbReference>
<dbReference type="Proteomes" id="UP000011820">
    <property type="component" value="Chromosome"/>
</dbReference>
<dbReference type="InterPro" id="IPR014596">
    <property type="entry name" value="UCP035836"/>
</dbReference>
<dbReference type="PROSITE" id="PS50005">
    <property type="entry name" value="TPR"/>
    <property type="match status" value="1"/>
</dbReference>